<proteinExistence type="predicted"/>
<feature type="domain" description="Helix-turn-helix" evidence="1">
    <location>
        <begin position="7"/>
        <end position="57"/>
    </location>
</feature>
<reference evidence="3 4" key="1">
    <citation type="submission" date="2016-10" db="EMBL/GenBank/DDBJ databases">
        <authorList>
            <person name="de Groot N.N."/>
        </authorList>
    </citation>
    <scope>NUCLEOTIDE SEQUENCE [LARGE SCALE GENOMIC DNA]</scope>
    <source>
        <strain evidence="3 4">DSM 44149</strain>
    </source>
</reference>
<organism evidence="3 4">
    <name type="scientific">Allokutzneria albata</name>
    <name type="common">Kibdelosporangium albatum</name>
    <dbReference type="NCBI Taxonomy" id="211114"/>
    <lineage>
        <taxon>Bacteria</taxon>
        <taxon>Bacillati</taxon>
        <taxon>Actinomycetota</taxon>
        <taxon>Actinomycetes</taxon>
        <taxon>Pseudonocardiales</taxon>
        <taxon>Pseudonocardiaceae</taxon>
        <taxon>Allokutzneria</taxon>
    </lineage>
</organism>
<accession>A0A1H0DWK5</accession>
<dbReference type="InterPro" id="IPR041657">
    <property type="entry name" value="HTH_17"/>
</dbReference>
<dbReference type="Pfam" id="PF12728">
    <property type="entry name" value="HTH_17"/>
    <property type="match status" value="1"/>
</dbReference>
<evidence type="ECO:0000313" key="2">
    <source>
        <dbReference type="EMBL" id="SDN73145.1"/>
    </source>
</evidence>
<dbReference type="EMBL" id="LT629701">
    <property type="protein sequence ID" value="SDN74448.1"/>
    <property type="molecule type" value="Genomic_DNA"/>
</dbReference>
<evidence type="ECO:0000313" key="3">
    <source>
        <dbReference type="EMBL" id="SDN74448.1"/>
    </source>
</evidence>
<evidence type="ECO:0000259" key="1">
    <source>
        <dbReference type="Pfam" id="PF12728"/>
    </source>
</evidence>
<dbReference type="RefSeq" id="WP_030431992.1">
    <property type="nucleotide sequence ID" value="NZ_JOEF01000022.1"/>
</dbReference>
<protein>
    <recommendedName>
        <fullName evidence="1">Helix-turn-helix domain-containing protein</fullName>
    </recommendedName>
</protein>
<evidence type="ECO:0000313" key="4">
    <source>
        <dbReference type="Proteomes" id="UP000183376"/>
    </source>
</evidence>
<keyword evidence="4" id="KW-1185">Reference proteome</keyword>
<dbReference type="EMBL" id="LT629701">
    <property type="protein sequence ID" value="SDN73145.1"/>
    <property type="molecule type" value="Genomic_DNA"/>
</dbReference>
<dbReference type="OrthoDB" id="3699676at2"/>
<dbReference type="Proteomes" id="UP000183376">
    <property type="component" value="Chromosome I"/>
</dbReference>
<name>A0A1H0DWK5_ALLAB</name>
<sequence>MSVESPWMTVAEVAAYSRHHFQTVLTALRTNELEGKQRAANCTWRVHRDAVDRWMSGEKPKPRRLRRAS</sequence>
<dbReference type="AlphaFoldDB" id="A0A1H0DWK5"/>
<dbReference type="STRING" id="211114.SAMN04489726_7972"/>
<gene>
    <name evidence="2" type="ORF">SAMN04489726_7972</name>
    <name evidence="3" type="ORF">SAMN04489726_8031</name>
</gene>